<evidence type="ECO:0000256" key="7">
    <source>
        <dbReference type="ARBA" id="ARBA00049790"/>
    </source>
</evidence>
<dbReference type="Proteomes" id="UP000195402">
    <property type="component" value="Unassembled WGS sequence"/>
</dbReference>
<evidence type="ECO:0000256" key="8">
    <source>
        <dbReference type="SAM" id="MobiDB-lite"/>
    </source>
</evidence>
<feature type="region of interest" description="Disordered" evidence="8">
    <location>
        <begin position="17"/>
        <end position="37"/>
    </location>
</feature>
<keyword evidence="11" id="KW-1185">Reference proteome</keyword>
<comment type="catalytic activity">
    <reaction evidence="3">
        <text>a 5'-end (N(2),N(7)-dimethyl 5'-triphosphoguanosine)-ribonucleoside in snoRNA + S-adenosyl-L-methionine = a 5'-end (N(2),N(2),N(7)-trimethyl 5'-triphosphoguanosine)-ribonucleoside in snoRNA + S-adenosyl-L-homocysteine + H(+)</text>
        <dbReference type="Rhea" id="RHEA:78507"/>
        <dbReference type="Rhea" id="RHEA-COMP:19088"/>
        <dbReference type="Rhea" id="RHEA-COMP:19090"/>
        <dbReference type="ChEBI" id="CHEBI:15378"/>
        <dbReference type="ChEBI" id="CHEBI:57856"/>
        <dbReference type="ChEBI" id="CHEBI:59789"/>
        <dbReference type="ChEBI" id="CHEBI:167623"/>
        <dbReference type="ChEBI" id="CHEBI:172880"/>
    </reaction>
    <physiologicalReaction direction="left-to-right" evidence="3">
        <dbReference type="Rhea" id="RHEA:78508"/>
    </physiologicalReaction>
</comment>
<dbReference type="InterPro" id="IPR029063">
    <property type="entry name" value="SAM-dependent_MTases_sf"/>
</dbReference>
<evidence type="ECO:0000256" key="5">
    <source>
        <dbReference type="ARBA" id="ARBA00048763"/>
    </source>
</evidence>
<dbReference type="SUPFAM" id="SSF53335">
    <property type="entry name" value="S-adenosyl-L-methionine-dependent methyltransferases"/>
    <property type="match status" value="1"/>
</dbReference>
<dbReference type="AlphaFoldDB" id="A0A200QYW9"/>
<organism evidence="10 11">
    <name type="scientific">Macleaya cordata</name>
    <name type="common">Five-seeded plume-poppy</name>
    <name type="synonym">Bocconia cordata</name>
    <dbReference type="NCBI Taxonomy" id="56857"/>
    <lineage>
        <taxon>Eukaryota</taxon>
        <taxon>Viridiplantae</taxon>
        <taxon>Streptophyta</taxon>
        <taxon>Embryophyta</taxon>
        <taxon>Tracheophyta</taxon>
        <taxon>Spermatophyta</taxon>
        <taxon>Magnoliopsida</taxon>
        <taxon>Ranunculales</taxon>
        <taxon>Papaveraceae</taxon>
        <taxon>Papaveroideae</taxon>
        <taxon>Macleaya</taxon>
    </lineage>
</organism>
<dbReference type="OrthoDB" id="194443at2759"/>
<accession>A0A200QYW9</accession>
<evidence type="ECO:0000313" key="11">
    <source>
        <dbReference type="Proteomes" id="UP000195402"/>
    </source>
</evidence>
<dbReference type="PROSITE" id="PS50020">
    <property type="entry name" value="WW_DOMAIN_2"/>
    <property type="match status" value="1"/>
</dbReference>
<dbReference type="CDD" id="cd00201">
    <property type="entry name" value="WW"/>
    <property type="match status" value="1"/>
</dbReference>
<feature type="compositionally biased region" description="Basic residues" evidence="8">
    <location>
        <begin position="22"/>
        <end position="35"/>
    </location>
</feature>
<evidence type="ECO:0000256" key="1">
    <source>
        <dbReference type="ARBA" id="ARBA00018517"/>
    </source>
</evidence>
<dbReference type="Pfam" id="PF09445">
    <property type="entry name" value="Methyltransf_15"/>
    <property type="match status" value="1"/>
</dbReference>
<feature type="domain" description="WW" evidence="9">
    <location>
        <begin position="303"/>
        <end position="331"/>
    </location>
</feature>
<evidence type="ECO:0000256" key="6">
    <source>
        <dbReference type="ARBA" id="ARBA00049075"/>
    </source>
</evidence>
<dbReference type="CDD" id="cd02440">
    <property type="entry name" value="AdoMet_MTases"/>
    <property type="match status" value="1"/>
</dbReference>
<evidence type="ECO:0000313" key="10">
    <source>
        <dbReference type="EMBL" id="OVA15669.1"/>
    </source>
</evidence>
<evidence type="ECO:0000256" key="4">
    <source>
        <dbReference type="ARBA" id="ARBA00048740"/>
    </source>
</evidence>
<comment type="similarity">
    <text evidence="2">Belongs to the methyltransferase superfamily. Trimethylguanosine synthase family.</text>
</comment>
<comment type="catalytic activity">
    <reaction evidence="6">
        <text>a 5'-end (N(7)-methyl 5'-triphosphoguanosine)-ribonucleoside in snRNA + S-adenosyl-L-methionine = a 5'-end (N(2),N(7)-dimethyl 5'-triphosphoguanosine)-ribonucleoside in snRNA + S-adenosyl-L-homocysteine + H(+)</text>
        <dbReference type="Rhea" id="RHEA:78471"/>
        <dbReference type="Rhea" id="RHEA-COMP:19085"/>
        <dbReference type="Rhea" id="RHEA-COMP:19087"/>
        <dbReference type="ChEBI" id="CHEBI:15378"/>
        <dbReference type="ChEBI" id="CHEBI:57856"/>
        <dbReference type="ChEBI" id="CHEBI:59789"/>
        <dbReference type="ChEBI" id="CHEBI:156461"/>
        <dbReference type="ChEBI" id="CHEBI:172880"/>
    </reaction>
    <physiologicalReaction direction="left-to-right" evidence="6">
        <dbReference type="Rhea" id="RHEA:78472"/>
    </physiologicalReaction>
</comment>
<dbReference type="Gene3D" id="2.20.70.10">
    <property type="match status" value="1"/>
</dbReference>
<dbReference type="EMBL" id="MVGT01000743">
    <property type="protein sequence ID" value="OVA15669.1"/>
    <property type="molecule type" value="Genomic_DNA"/>
</dbReference>
<evidence type="ECO:0000256" key="3">
    <source>
        <dbReference type="ARBA" id="ARBA00047418"/>
    </source>
</evidence>
<dbReference type="PANTHER" id="PTHR14741:SF32">
    <property type="entry name" value="TRIMETHYLGUANOSINE SYNTHASE"/>
    <property type="match status" value="1"/>
</dbReference>
<reference evidence="10 11" key="1">
    <citation type="journal article" date="2017" name="Mol. Plant">
        <title>The Genome of Medicinal Plant Macleaya cordata Provides New Insights into Benzylisoquinoline Alkaloids Metabolism.</title>
        <authorList>
            <person name="Liu X."/>
            <person name="Liu Y."/>
            <person name="Huang P."/>
            <person name="Ma Y."/>
            <person name="Qing Z."/>
            <person name="Tang Q."/>
            <person name="Cao H."/>
            <person name="Cheng P."/>
            <person name="Zheng Y."/>
            <person name="Yuan Z."/>
            <person name="Zhou Y."/>
            <person name="Liu J."/>
            <person name="Tang Z."/>
            <person name="Zhuo Y."/>
            <person name="Zhang Y."/>
            <person name="Yu L."/>
            <person name="Huang J."/>
            <person name="Yang P."/>
            <person name="Peng Q."/>
            <person name="Zhang J."/>
            <person name="Jiang W."/>
            <person name="Zhang Z."/>
            <person name="Lin K."/>
            <person name="Ro D.K."/>
            <person name="Chen X."/>
            <person name="Xiong X."/>
            <person name="Shang Y."/>
            <person name="Huang S."/>
            <person name="Zeng J."/>
        </authorList>
    </citation>
    <scope>NUCLEOTIDE SEQUENCE [LARGE SCALE GENOMIC DNA]</scope>
    <source>
        <strain evidence="11">cv. BLH2017</strain>
        <tissue evidence="10">Root</tissue>
    </source>
</reference>
<dbReference type="PANTHER" id="PTHR14741">
    <property type="entry name" value="S-ADENOSYLMETHIONINE-DEPENDENT METHYLTRANSFERASE RELATED"/>
    <property type="match status" value="1"/>
</dbReference>
<dbReference type="InterPro" id="IPR001202">
    <property type="entry name" value="WW_dom"/>
</dbReference>
<sequence>MEDMELSRQMNALGLPVSFNTSKKRTTTKGKRKGTGVKPLSAYKENEEEVIEVSRVSGGEVASIISIQEDANISSCSCSEVVGKHHCVSGEEGLDCISTRISSGVDQGEICEEVPSAVENCGIDLDSLPDSIMSKGHMEVDGHPTDSDTENSPCGELHDAQLDDGGSDCISMRVFSGVDQAEVCEDVPGVPANCIDHGILPDSIMSKSMELDGHPINSDTENSPRGFLQDAGLVDKQSVEHKGLEGSFMAYYDPEAEKLCVDITTEQPFIADSGISYQSSVSVDHAHQDEYGSCTFYGDFGDWRVFWDAFYMRNYFYNVKTQESTWYPPPGVEYSDSSAKPSDMITDAAEEDPTPGFSSDEIKVLNPCGLQDNSHLGEEELIGDKLLSASPDELSSKIGPSLGNYEAAGVLTSISCSVETDGIISSSEMKKNSSEEVPLCSFSDNQDIIDSVSNYQNQLGSEEISRSDVQLTFVNSKTDESDVCENLDKPEKVISHDEARRSCCNDTFQVPNSGSLVIVFNEAVSKENWDDMQLPYANSATHALDHHATSKKKKKVRRRRAERKIFPHDIEELQIEGVSDACPLDIIKYWCQRYSLFSKFDDGIKMDREGWFSVTPESIARYHASRCGTGIIVDCFTGVGGNAIQLAKRSNHVIAIDIDPEKIAYAQHNAAIYGVHDRIDFIKGDFFQLAPKLKADVVFLSPPWGGPDYAKLQTYDIRTMLEPHDGLFLFNTAREIASRIVMFLPRNVDLNQLAELSLSAHPPWSLEVEKNFLNGKLKAITAYFNQTSE</sequence>
<evidence type="ECO:0000256" key="2">
    <source>
        <dbReference type="ARBA" id="ARBA00025783"/>
    </source>
</evidence>
<dbReference type="Gene3D" id="3.40.50.150">
    <property type="entry name" value="Vaccinia Virus protein VP39"/>
    <property type="match status" value="1"/>
</dbReference>
<dbReference type="PROSITE" id="PS01159">
    <property type="entry name" value="WW_DOMAIN_1"/>
    <property type="match status" value="1"/>
</dbReference>
<dbReference type="InParanoid" id="A0A200QYW9"/>
<dbReference type="GO" id="GO:0071164">
    <property type="term" value="F:RNA cap trimethylguanosine synthase activity"/>
    <property type="evidence" value="ECO:0007669"/>
    <property type="project" value="TreeGrafter"/>
</dbReference>
<comment type="catalytic activity">
    <reaction evidence="5">
        <text>a 5'-end (N(2),N(7)-dimethyl 5'-triphosphoguanosine)-ribonucleoside in snRNA + S-adenosyl-L-methionine = a 5'-end (N(2),N(2),N(7)-trimethyl 5'-triphosphoguanosine)-ribonucleoside in snRNA + S-adenosyl-L-homocysteine + H(+)</text>
        <dbReference type="Rhea" id="RHEA:78479"/>
        <dbReference type="Rhea" id="RHEA-COMP:19087"/>
        <dbReference type="Rhea" id="RHEA-COMP:19089"/>
        <dbReference type="ChEBI" id="CHEBI:15378"/>
        <dbReference type="ChEBI" id="CHEBI:57856"/>
        <dbReference type="ChEBI" id="CHEBI:59789"/>
        <dbReference type="ChEBI" id="CHEBI:167623"/>
        <dbReference type="ChEBI" id="CHEBI:172880"/>
    </reaction>
    <physiologicalReaction direction="left-to-right" evidence="5">
        <dbReference type="Rhea" id="RHEA:78480"/>
    </physiologicalReaction>
</comment>
<proteinExistence type="inferred from homology"/>
<dbReference type="FunCoup" id="A0A200QYW9">
    <property type="interactions" value="999"/>
</dbReference>
<dbReference type="OMA" id="VPANCID"/>
<dbReference type="FunFam" id="3.40.50.150:FF:000305">
    <property type="entry name" value="S-adenosyl-L-methionine-dependent methyltransferase superfamily protein"/>
    <property type="match status" value="1"/>
</dbReference>
<dbReference type="STRING" id="56857.A0A200QYW9"/>
<protein>
    <recommendedName>
        <fullName evidence="1">Trimethylguanosine synthase</fullName>
    </recommendedName>
    <alternativeName>
        <fullName evidence="7">Cap-specific guanine-N(2) methyltransferase</fullName>
    </alternativeName>
</protein>
<evidence type="ECO:0000259" key="9">
    <source>
        <dbReference type="PROSITE" id="PS50020"/>
    </source>
</evidence>
<comment type="caution">
    <text evidence="10">The sequence shown here is derived from an EMBL/GenBank/DDBJ whole genome shotgun (WGS) entry which is preliminary data.</text>
</comment>
<comment type="catalytic activity">
    <reaction evidence="4">
        <text>a 5'-end (N(7)-methyl 5'-triphosphoguanosine)-ribonucleoside in snoRNA + S-adenosyl-L-methionine = a 5'-end (N(2),N(7)-dimethyl 5'-triphosphoguanosine)-ribonucleoside in snoRNA + S-adenosyl-L-homocysteine + H(+)</text>
        <dbReference type="Rhea" id="RHEA:78475"/>
        <dbReference type="Rhea" id="RHEA-COMP:19086"/>
        <dbReference type="Rhea" id="RHEA-COMP:19088"/>
        <dbReference type="ChEBI" id="CHEBI:15378"/>
        <dbReference type="ChEBI" id="CHEBI:57856"/>
        <dbReference type="ChEBI" id="CHEBI:59789"/>
        <dbReference type="ChEBI" id="CHEBI:156461"/>
        <dbReference type="ChEBI" id="CHEBI:172880"/>
    </reaction>
    <physiologicalReaction direction="left-to-right" evidence="4">
        <dbReference type="Rhea" id="RHEA:78476"/>
    </physiologicalReaction>
</comment>
<dbReference type="GO" id="GO:0005634">
    <property type="term" value="C:nucleus"/>
    <property type="evidence" value="ECO:0007669"/>
    <property type="project" value="TreeGrafter"/>
</dbReference>
<name>A0A200QYW9_MACCD</name>
<dbReference type="InterPro" id="IPR019012">
    <property type="entry name" value="RNA_cap_Gua-N2-MeTrfase"/>
</dbReference>
<gene>
    <name evidence="10" type="ORF">BVC80_1313g60</name>
</gene>